<reference evidence="1" key="1">
    <citation type="journal article" date="2021" name="Proc. Natl. Acad. Sci. U.S.A.">
        <title>A Catalog of Tens of Thousands of Viruses from Human Metagenomes Reveals Hidden Associations with Chronic Diseases.</title>
        <authorList>
            <person name="Tisza M.J."/>
            <person name="Buck C.B."/>
        </authorList>
    </citation>
    <scope>NUCLEOTIDE SEQUENCE</scope>
    <source>
        <strain evidence="1">CtXfh4</strain>
    </source>
</reference>
<name>A0A8S5SGF8_9CAUD</name>
<sequence>MIVITNPPFSLFRDYIDTIKEKDFIVIGCINAVTYNNIFPMFKAGQIRLGHTTLRYYVIPDGTVKDLGSTSWFTTLPVNRQELVLTATYNPTDYPTYSNYPAINVNKVKDIPSDYKGLMGVPVNFLTKHCSSQFRIVDRLNNPKLGEKTIYKRVIIERI</sequence>
<dbReference type="GO" id="GO:0008168">
    <property type="term" value="F:methyltransferase activity"/>
    <property type="evidence" value="ECO:0007669"/>
    <property type="project" value="UniProtKB-KW"/>
</dbReference>
<protein>
    <submittedName>
        <fullName evidence="1">Adenine-specific methyltransferase</fullName>
    </submittedName>
</protein>
<dbReference type="EMBL" id="BK032587">
    <property type="protein sequence ID" value="DAF49735.1"/>
    <property type="molecule type" value="Genomic_DNA"/>
</dbReference>
<proteinExistence type="predicted"/>
<accession>A0A8S5SGF8</accession>
<keyword evidence="1" id="KW-0808">Transferase</keyword>
<organism evidence="1">
    <name type="scientific">Siphoviridae sp. ctXfh4</name>
    <dbReference type="NCBI Taxonomy" id="2827887"/>
    <lineage>
        <taxon>Viruses</taxon>
        <taxon>Duplodnaviria</taxon>
        <taxon>Heunggongvirae</taxon>
        <taxon>Uroviricota</taxon>
        <taxon>Caudoviricetes</taxon>
    </lineage>
</organism>
<evidence type="ECO:0000313" key="1">
    <source>
        <dbReference type="EMBL" id="DAF49735.1"/>
    </source>
</evidence>
<dbReference type="InterPro" id="IPR025247">
    <property type="entry name" value="EcoRI-like_methylase"/>
</dbReference>
<dbReference type="GO" id="GO:0032259">
    <property type="term" value="P:methylation"/>
    <property type="evidence" value="ECO:0007669"/>
    <property type="project" value="UniProtKB-KW"/>
</dbReference>
<keyword evidence="1" id="KW-0489">Methyltransferase</keyword>
<dbReference type="Pfam" id="PF13651">
    <property type="entry name" value="EcoRI_methylase"/>
    <property type="match status" value="1"/>
</dbReference>